<feature type="non-terminal residue" evidence="1">
    <location>
        <position position="1"/>
    </location>
</feature>
<evidence type="ECO:0000313" key="2">
    <source>
        <dbReference type="Proteomes" id="UP000325579"/>
    </source>
</evidence>
<dbReference type="GeneID" id="43668512"/>
<sequence>MMPFIVMLPKSTPVAKRFSTVTAIGILAGAAATTRSVGAFTYVPSKAGKNLPYNQISRISITDRHARSVSRLGGLGKRRGLP</sequence>
<accession>A0A5N7CTF1</accession>
<organism evidence="1 2">
    <name type="scientific">Aspergillus pseudonomiae</name>
    <dbReference type="NCBI Taxonomy" id="1506151"/>
    <lineage>
        <taxon>Eukaryota</taxon>
        <taxon>Fungi</taxon>
        <taxon>Dikarya</taxon>
        <taxon>Ascomycota</taxon>
        <taxon>Pezizomycotina</taxon>
        <taxon>Eurotiomycetes</taxon>
        <taxon>Eurotiomycetidae</taxon>
        <taxon>Eurotiales</taxon>
        <taxon>Aspergillaceae</taxon>
        <taxon>Aspergillus</taxon>
        <taxon>Aspergillus subgen. Circumdati</taxon>
    </lineage>
</organism>
<dbReference type="Proteomes" id="UP000325579">
    <property type="component" value="Unassembled WGS sequence"/>
</dbReference>
<keyword evidence="2" id="KW-1185">Reference proteome</keyword>
<reference evidence="1 2" key="1">
    <citation type="submission" date="2019-04" db="EMBL/GenBank/DDBJ databases">
        <authorList>
            <consortium name="DOE Joint Genome Institute"/>
            <person name="Mondo S."/>
            <person name="Kjaerbolling I."/>
            <person name="Vesth T."/>
            <person name="Frisvad J.C."/>
            <person name="Nybo J.L."/>
            <person name="Theobald S."/>
            <person name="Kildgaard S."/>
            <person name="Isbrandt T."/>
            <person name="Kuo A."/>
            <person name="Sato A."/>
            <person name="Lyhne E.K."/>
            <person name="Kogle M.E."/>
            <person name="Wiebenga A."/>
            <person name="Kun R.S."/>
            <person name="Lubbers R.J."/>
            <person name="Makela M.R."/>
            <person name="Barry K."/>
            <person name="Chovatia M."/>
            <person name="Clum A."/>
            <person name="Daum C."/>
            <person name="Haridas S."/>
            <person name="He G."/>
            <person name="LaButti K."/>
            <person name="Lipzen A."/>
            <person name="Riley R."/>
            <person name="Salamov A."/>
            <person name="Simmons B.A."/>
            <person name="Magnuson J.K."/>
            <person name="Henrissat B."/>
            <person name="Mortensen U.H."/>
            <person name="Larsen T.O."/>
            <person name="Devries R.P."/>
            <person name="Grigoriev I.V."/>
            <person name="Machida M."/>
            <person name="Baker S.E."/>
            <person name="Andersen M.R."/>
            <person name="Cantor M.N."/>
            <person name="Hua S.X."/>
        </authorList>
    </citation>
    <scope>NUCLEOTIDE SEQUENCE [LARGE SCALE GENOMIC DNA]</scope>
    <source>
        <strain evidence="1 2">CBS 119388</strain>
    </source>
</reference>
<proteinExistence type="predicted"/>
<dbReference type="AlphaFoldDB" id="A0A5N7CTF1"/>
<protein>
    <submittedName>
        <fullName evidence="1">Uncharacterized protein</fullName>
    </submittedName>
</protein>
<evidence type="ECO:0000313" key="1">
    <source>
        <dbReference type="EMBL" id="KAE8397445.1"/>
    </source>
</evidence>
<gene>
    <name evidence="1" type="ORF">BDV37DRAFT_265670</name>
</gene>
<dbReference type="EMBL" id="ML736895">
    <property type="protein sequence ID" value="KAE8397445.1"/>
    <property type="molecule type" value="Genomic_DNA"/>
</dbReference>
<name>A0A5N7CTF1_9EURO</name>
<dbReference type="RefSeq" id="XP_031934764.1">
    <property type="nucleotide sequence ID" value="XM_032083821.1"/>
</dbReference>